<dbReference type="OrthoDB" id="6344326at2759"/>
<feature type="non-terminal residue" evidence="1">
    <location>
        <position position="87"/>
    </location>
</feature>
<evidence type="ECO:0000313" key="1">
    <source>
        <dbReference type="EMBL" id="CAD7238595.1"/>
    </source>
</evidence>
<organism evidence="1">
    <name type="scientific">Cyprideis torosa</name>
    <dbReference type="NCBI Taxonomy" id="163714"/>
    <lineage>
        <taxon>Eukaryota</taxon>
        <taxon>Metazoa</taxon>
        <taxon>Ecdysozoa</taxon>
        <taxon>Arthropoda</taxon>
        <taxon>Crustacea</taxon>
        <taxon>Oligostraca</taxon>
        <taxon>Ostracoda</taxon>
        <taxon>Podocopa</taxon>
        <taxon>Podocopida</taxon>
        <taxon>Cytherocopina</taxon>
        <taxon>Cytheroidea</taxon>
        <taxon>Cytherideidae</taxon>
        <taxon>Cyprideis</taxon>
    </lineage>
</organism>
<feature type="non-terminal residue" evidence="1">
    <location>
        <position position="1"/>
    </location>
</feature>
<sequence>GDVQNYTSFDVLRSVDESAYLEWRPWQRGHRTDGAVYTDGFYIVRSLTGETGDTYLGKLEVDTGNQKVTIVQGSVVAHPKTAEVLVE</sequence>
<protein>
    <submittedName>
        <fullName evidence="1">Uncharacterized protein</fullName>
    </submittedName>
</protein>
<reference evidence="1" key="1">
    <citation type="submission" date="2020-11" db="EMBL/GenBank/DDBJ databases">
        <authorList>
            <person name="Tran Van P."/>
        </authorList>
    </citation>
    <scope>NUCLEOTIDE SEQUENCE</scope>
</reference>
<proteinExistence type="predicted"/>
<gene>
    <name evidence="1" type="ORF">CTOB1V02_LOCUS16410</name>
</gene>
<dbReference type="AlphaFoldDB" id="A0A7R8WXA6"/>
<name>A0A7R8WXA6_9CRUS</name>
<dbReference type="EMBL" id="OB704731">
    <property type="protein sequence ID" value="CAD7238595.1"/>
    <property type="molecule type" value="Genomic_DNA"/>
</dbReference>
<accession>A0A7R8WXA6</accession>